<accession>A0A0M0K470</accession>
<dbReference type="AlphaFoldDB" id="A0A0M0K470"/>
<evidence type="ECO:0000313" key="2">
    <source>
        <dbReference type="Proteomes" id="UP000037460"/>
    </source>
</evidence>
<sequence length="31" mass="3528">MTSDDLGDFTSAPIVRPQVCLRWPLMTSNYL</sequence>
<dbReference type="Proteomes" id="UP000037460">
    <property type="component" value="Unassembled WGS sequence"/>
</dbReference>
<dbReference type="EMBL" id="JWZX01001459">
    <property type="protein sequence ID" value="KOO33666.1"/>
    <property type="molecule type" value="Genomic_DNA"/>
</dbReference>
<gene>
    <name evidence="1" type="ORF">Ctob_014740</name>
</gene>
<organism evidence="1 2">
    <name type="scientific">Chrysochromulina tobinii</name>
    <dbReference type="NCBI Taxonomy" id="1460289"/>
    <lineage>
        <taxon>Eukaryota</taxon>
        <taxon>Haptista</taxon>
        <taxon>Haptophyta</taxon>
        <taxon>Prymnesiophyceae</taxon>
        <taxon>Prymnesiales</taxon>
        <taxon>Chrysochromulinaceae</taxon>
        <taxon>Chrysochromulina</taxon>
    </lineage>
</organism>
<keyword evidence="2" id="KW-1185">Reference proteome</keyword>
<reference evidence="2" key="1">
    <citation type="journal article" date="2015" name="PLoS Genet.">
        <title>Genome Sequence and Transcriptome Analyses of Chrysochromulina tobin: Metabolic Tools for Enhanced Algal Fitness in the Prominent Order Prymnesiales (Haptophyceae).</title>
        <authorList>
            <person name="Hovde B.T."/>
            <person name="Deodato C.R."/>
            <person name="Hunsperger H.M."/>
            <person name="Ryken S.A."/>
            <person name="Yost W."/>
            <person name="Jha R.K."/>
            <person name="Patterson J."/>
            <person name="Monnat R.J. Jr."/>
            <person name="Barlow S.B."/>
            <person name="Starkenburg S.R."/>
            <person name="Cattolico R.A."/>
        </authorList>
    </citation>
    <scope>NUCLEOTIDE SEQUENCE</scope>
    <source>
        <strain evidence="2">CCMP291</strain>
    </source>
</reference>
<name>A0A0M0K470_9EUKA</name>
<proteinExistence type="predicted"/>
<comment type="caution">
    <text evidence="1">The sequence shown here is derived from an EMBL/GenBank/DDBJ whole genome shotgun (WGS) entry which is preliminary data.</text>
</comment>
<evidence type="ECO:0000313" key="1">
    <source>
        <dbReference type="EMBL" id="KOO33666.1"/>
    </source>
</evidence>
<protein>
    <submittedName>
        <fullName evidence="1">Uncharacterized protein</fullName>
    </submittedName>
</protein>